<accession>A0ACC0R2G8</accession>
<dbReference type="EMBL" id="CM046506">
    <property type="protein sequence ID" value="KAI8670805.1"/>
    <property type="molecule type" value="Genomic_DNA"/>
</dbReference>
<protein>
    <submittedName>
        <fullName evidence="1">HET domain-containing protein</fullName>
    </submittedName>
</protein>
<evidence type="ECO:0000313" key="1">
    <source>
        <dbReference type="EMBL" id="KAI8670805.1"/>
    </source>
</evidence>
<organism evidence="1 2">
    <name type="scientific">Fusarium keratoplasticum</name>
    <dbReference type="NCBI Taxonomy" id="1328300"/>
    <lineage>
        <taxon>Eukaryota</taxon>
        <taxon>Fungi</taxon>
        <taxon>Dikarya</taxon>
        <taxon>Ascomycota</taxon>
        <taxon>Pezizomycotina</taxon>
        <taxon>Sordariomycetes</taxon>
        <taxon>Hypocreomycetidae</taxon>
        <taxon>Hypocreales</taxon>
        <taxon>Nectriaceae</taxon>
        <taxon>Fusarium</taxon>
        <taxon>Fusarium solani species complex</taxon>
    </lineage>
</organism>
<reference evidence="1" key="1">
    <citation type="submission" date="2022-06" db="EMBL/GenBank/DDBJ databases">
        <title>Fusarium solani species complex genomes reveal bases of compartmentalisation and animal pathogenesis.</title>
        <authorList>
            <person name="Tsai I.J."/>
        </authorList>
    </citation>
    <scope>NUCLEOTIDE SEQUENCE</scope>
    <source>
        <strain evidence="1">Fu6.1</strain>
    </source>
</reference>
<name>A0ACC0R2G8_9HYPO</name>
<sequence length="645" mass="73562">MRLLNTTSLKPEYFVGDEIPEYAILSHRWEAEEILFEDVQTDQWPQKKGVDKVKRGCLRAKDDGFEYIWIDTCCIDKSSSAELSEAINSMFNWYLDSQVCYAYLCDVSIDKTETFARSSWFTRGWTLQELIAPQQVHFFDSQWKRIGDRLSLLDSIVKVTGIDRRVLGRTQHDRYCEGHQNRRYEGICLCAMNDSSRAFRQLLSSFSVATRMSWASRRVTKRVEDQAYALLGLFNVNMPLLYGEGTKAFRRLQEEIIRTSNDQSILAGDFSLRFSWNAMFRGEGPEVMDDAFGHLFPSQPRAFMSAADLERPSAFSKYLSMTLTNDRLNIDLQVCPCSWQGKDMRQPKTGWLGILDCVYSDDHLSRPAIFLEKLSSAEDDQGVFIRMLMHDNPSVRISPVALPDGNEDVGISKRGLAVWIDLRRIEMMNIDLLLHPPTQAQGMRTPTIRINPVIGGHDDMTYRIRASLPELEETPKGHIRDVTFSNIQEIGADNMRGLLAIDDGSSHGFFVAYGFLMHKITNPEARYSPKFEPWCGLLKWRRVVPDGEFIPKDDESANTLKDMVQFNNSSRNNLPESGDDVHPHYSMDWPGRPGLRAQVAMTPNTFLGETVYKLDISVWRIDGSSETQGSGHGGRGSHKRSPGRR</sequence>
<keyword evidence="2" id="KW-1185">Reference proteome</keyword>
<evidence type="ECO:0000313" key="2">
    <source>
        <dbReference type="Proteomes" id="UP001065298"/>
    </source>
</evidence>
<dbReference type="Proteomes" id="UP001065298">
    <property type="component" value="Chromosome 4"/>
</dbReference>
<gene>
    <name evidence="1" type="ORF">NCS57_00553300</name>
</gene>
<comment type="caution">
    <text evidence="1">The sequence shown here is derived from an EMBL/GenBank/DDBJ whole genome shotgun (WGS) entry which is preliminary data.</text>
</comment>
<proteinExistence type="predicted"/>